<dbReference type="GO" id="GO:0004177">
    <property type="term" value="F:aminopeptidase activity"/>
    <property type="evidence" value="ECO:0007669"/>
    <property type="project" value="TreeGrafter"/>
</dbReference>
<proteinExistence type="inferred from homology"/>
<protein>
    <submittedName>
        <fullName evidence="2">Peptidase S58 DmpA</fullName>
    </submittedName>
</protein>
<keyword evidence="3" id="KW-1185">Reference proteome</keyword>
<dbReference type="AlphaFoldDB" id="D1C570"/>
<dbReference type="Proteomes" id="UP000002027">
    <property type="component" value="Chromosome 1"/>
</dbReference>
<dbReference type="CDD" id="cd02253">
    <property type="entry name" value="DmpA"/>
    <property type="match status" value="1"/>
</dbReference>
<dbReference type="PANTHER" id="PTHR36512:SF3">
    <property type="entry name" value="BLR5678 PROTEIN"/>
    <property type="match status" value="1"/>
</dbReference>
<dbReference type="RefSeq" id="WP_012872433.1">
    <property type="nucleotide sequence ID" value="NC_013523.1"/>
</dbReference>
<dbReference type="Pfam" id="PF03576">
    <property type="entry name" value="Peptidase_S58"/>
    <property type="match status" value="1"/>
</dbReference>
<dbReference type="STRING" id="479434.Sthe_1955"/>
<dbReference type="EMBL" id="CP001823">
    <property type="protein sequence ID" value="ACZ39387.1"/>
    <property type="molecule type" value="Genomic_DNA"/>
</dbReference>
<evidence type="ECO:0000313" key="3">
    <source>
        <dbReference type="Proteomes" id="UP000002027"/>
    </source>
</evidence>
<dbReference type="InterPro" id="IPR016117">
    <property type="entry name" value="ArgJ-like_dom_sf"/>
</dbReference>
<evidence type="ECO:0000256" key="1">
    <source>
        <dbReference type="ARBA" id="ARBA00007068"/>
    </source>
</evidence>
<dbReference type="Gene3D" id="3.60.70.12">
    <property type="entry name" value="L-amino peptidase D-ALA esterase/amidase"/>
    <property type="match status" value="1"/>
</dbReference>
<dbReference type="InParanoid" id="D1C570"/>
<name>D1C570_SPHTD</name>
<dbReference type="SUPFAM" id="SSF56266">
    <property type="entry name" value="DmpA/ArgJ-like"/>
    <property type="match status" value="1"/>
</dbReference>
<dbReference type="PANTHER" id="PTHR36512">
    <property type="entry name" value="D-AMINOPEPTIDASE"/>
    <property type="match status" value="1"/>
</dbReference>
<dbReference type="KEGG" id="sti:Sthe_1955"/>
<gene>
    <name evidence="2" type="ordered locus">Sthe_1955</name>
</gene>
<reference evidence="3" key="1">
    <citation type="submission" date="2009-11" db="EMBL/GenBank/DDBJ databases">
        <title>The complete chromosome 1 of Sphaerobacter thermophilus DSM 20745.</title>
        <authorList>
            <person name="Lucas S."/>
            <person name="Copeland A."/>
            <person name="Lapidus A."/>
            <person name="Glavina del Rio T."/>
            <person name="Dalin E."/>
            <person name="Tice H."/>
            <person name="Bruce D."/>
            <person name="Goodwin L."/>
            <person name="Pitluck S."/>
            <person name="Kyrpides N."/>
            <person name="Mavromatis K."/>
            <person name="Ivanova N."/>
            <person name="Mikhailova N."/>
            <person name="LaButti K.M."/>
            <person name="Clum A."/>
            <person name="Sun H.I."/>
            <person name="Brettin T."/>
            <person name="Detter J.C."/>
            <person name="Han C."/>
            <person name="Larimer F."/>
            <person name="Land M."/>
            <person name="Hauser L."/>
            <person name="Markowitz V."/>
            <person name="Cheng J.F."/>
            <person name="Hugenholtz P."/>
            <person name="Woyke T."/>
            <person name="Wu D."/>
            <person name="Steenblock K."/>
            <person name="Schneider S."/>
            <person name="Pukall R."/>
            <person name="Goeker M."/>
            <person name="Klenk H.P."/>
            <person name="Eisen J.A."/>
        </authorList>
    </citation>
    <scope>NUCLEOTIDE SEQUENCE [LARGE SCALE GENOMIC DNA]</scope>
    <source>
        <strain evidence="3">ATCC 49802 / DSM 20745 / S 6022</strain>
    </source>
</reference>
<organism evidence="2 3">
    <name type="scientific">Sphaerobacter thermophilus (strain ATCC 49802 / DSM 20745 / KCCM 41009 / NCIMB 13125 / S 6022)</name>
    <dbReference type="NCBI Taxonomy" id="479434"/>
    <lineage>
        <taxon>Bacteria</taxon>
        <taxon>Pseudomonadati</taxon>
        <taxon>Thermomicrobiota</taxon>
        <taxon>Thermomicrobia</taxon>
        <taxon>Sphaerobacterales</taxon>
        <taxon>Sphaerobacterineae</taxon>
        <taxon>Sphaerobacteraceae</taxon>
        <taxon>Sphaerobacter</taxon>
    </lineage>
</organism>
<dbReference type="eggNOG" id="COG3191">
    <property type="taxonomic scope" value="Bacteria"/>
</dbReference>
<comment type="similarity">
    <text evidence="1">Belongs to the peptidase S58 family.</text>
</comment>
<accession>D1C570</accession>
<sequence>MAVSGSRPRAREAGVVLGTLPPGPENTITDVAGVRVGHVTLIEGDGPLVPGQGPVRTGVTVILPHEGNVFREKVPAGIFVLNGFGKCLGQEQIDELGVIESPIALTGTMNVGVVADGLVEHAIRTNPDIGITTSTVNPVVGECSDAYLNDMQGRHVRQEHVLEAIAAASPGLVAEGCVGAGTGMSLFGFKGGIGTASRRLPERLGGYTVGALVLGNFGRRDQLTIAGVPVGRELAGWRPDAAPEPPESGSVMVILATDAPMLDRALRRLARRAALGLARTGSIAGHGSGDYIIAFSNAVRIPHEPSERVLTLPHIVEDGALIDGLFQAAVEATEEAVINALFAATTMTGRDGHVRYALPLDETLAILRRAGVVR</sequence>
<dbReference type="InterPro" id="IPR005321">
    <property type="entry name" value="Peptidase_S58_DmpA"/>
</dbReference>
<reference evidence="2 3" key="2">
    <citation type="journal article" date="2010" name="Stand. Genomic Sci.">
        <title>Complete genome sequence of Desulfohalobium retbaense type strain (HR(100)).</title>
        <authorList>
            <person name="Spring S."/>
            <person name="Nolan M."/>
            <person name="Lapidus A."/>
            <person name="Glavina Del Rio T."/>
            <person name="Copeland A."/>
            <person name="Tice H."/>
            <person name="Cheng J.F."/>
            <person name="Lucas S."/>
            <person name="Land M."/>
            <person name="Chen F."/>
            <person name="Bruce D."/>
            <person name="Goodwin L."/>
            <person name="Pitluck S."/>
            <person name="Ivanova N."/>
            <person name="Mavromatis K."/>
            <person name="Mikhailova N."/>
            <person name="Pati A."/>
            <person name="Chen A."/>
            <person name="Palaniappan K."/>
            <person name="Hauser L."/>
            <person name="Chang Y.J."/>
            <person name="Jeffries C.D."/>
            <person name="Munk C."/>
            <person name="Kiss H."/>
            <person name="Chain P."/>
            <person name="Han C."/>
            <person name="Brettin T."/>
            <person name="Detter J.C."/>
            <person name="Schuler E."/>
            <person name="Goker M."/>
            <person name="Rohde M."/>
            <person name="Bristow J."/>
            <person name="Eisen J.A."/>
            <person name="Markowitz V."/>
            <person name="Hugenholtz P."/>
            <person name="Kyrpides N.C."/>
            <person name="Klenk H.P."/>
        </authorList>
    </citation>
    <scope>NUCLEOTIDE SEQUENCE [LARGE SCALE GENOMIC DNA]</scope>
    <source>
        <strain evidence="3">ATCC 49802 / DSM 20745 / S 6022</strain>
    </source>
</reference>
<evidence type="ECO:0000313" key="2">
    <source>
        <dbReference type="EMBL" id="ACZ39387.1"/>
    </source>
</evidence>
<dbReference type="HOGENOM" id="CLU_024709_0_0_0"/>